<reference evidence="1" key="1">
    <citation type="journal article" date="2019" name="bioRxiv">
        <title>The Genome of the Zebra Mussel, Dreissena polymorpha: A Resource for Invasive Species Research.</title>
        <authorList>
            <person name="McCartney M.A."/>
            <person name="Auch B."/>
            <person name="Kono T."/>
            <person name="Mallez S."/>
            <person name="Zhang Y."/>
            <person name="Obille A."/>
            <person name="Becker A."/>
            <person name="Abrahante J.E."/>
            <person name="Garbe J."/>
            <person name="Badalamenti J.P."/>
            <person name="Herman A."/>
            <person name="Mangelson H."/>
            <person name="Liachko I."/>
            <person name="Sullivan S."/>
            <person name="Sone E.D."/>
            <person name="Koren S."/>
            <person name="Silverstein K.A.T."/>
            <person name="Beckman K.B."/>
            <person name="Gohl D.M."/>
        </authorList>
    </citation>
    <scope>NUCLEOTIDE SEQUENCE</scope>
    <source>
        <strain evidence="1">Duluth1</strain>
        <tissue evidence="1">Whole animal</tissue>
    </source>
</reference>
<sequence length="58" mass="6572">MTATPSRWSLSVLPDQMMTSPELTFCLPEPVHLASVTPKRVRLYRFSSLTTCASFPVW</sequence>
<dbReference type="Proteomes" id="UP000828390">
    <property type="component" value="Unassembled WGS sequence"/>
</dbReference>
<keyword evidence="2" id="KW-1185">Reference proteome</keyword>
<gene>
    <name evidence="1" type="ORF">DPMN_114657</name>
</gene>
<organism evidence="1 2">
    <name type="scientific">Dreissena polymorpha</name>
    <name type="common">Zebra mussel</name>
    <name type="synonym">Mytilus polymorpha</name>
    <dbReference type="NCBI Taxonomy" id="45954"/>
    <lineage>
        <taxon>Eukaryota</taxon>
        <taxon>Metazoa</taxon>
        <taxon>Spiralia</taxon>
        <taxon>Lophotrochozoa</taxon>
        <taxon>Mollusca</taxon>
        <taxon>Bivalvia</taxon>
        <taxon>Autobranchia</taxon>
        <taxon>Heteroconchia</taxon>
        <taxon>Euheterodonta</taxon>
        <taxon>Imparidentia</taxon>
        <taxon>Neoheterodontei</taxon>
        <taxon>Myida</taxon>
        <taxon>Dreissenoidea</taxon>
        <taxon>Dreissenidae</taxon>
        <taxon>Dreissena</taxon>
    </lineage>
</organism>
<protein>
    <submittedName>
        <fullName evidence="1">Uncharacterized protein</fullName>
    </submittedName>
</protein>
<dbReference type="AlphaFoldDB" id="A0A9D4QRY5"/>
<evidence type="ECO:0000313" key="2">
    <source>
        <dbReference type="Proteomes" id="UP000828390"/>
    </source>
</evidence>
<dbReference type="EMBL" id="JAIWYP010000004">
    <property type="protein sequence ID" value="KAH3841199.1"/>
    <property type="molecule type" value="Genomic_DNA"/>
</dbReference>
<proteinExistence type="predicted"/>
<comment type="caution">
    <text evidence="1">The sequence shown here is derived from an EMBL/GenBank/DDBJ whole genome shotgun (WGS) entry which is preliminary data.</text>
</comment>
<evidence type="ECO:0000313" key="1">
    <source>
        <dbReference type="EMBL" id="KAH3841199.1"/>
    </source>
</evidence>
<reference evidence="1" key="2">
    <citation type="submission" date="2020-11" db="EMBL/GenBank/DDBJ databases">
        <authorList>
            <person name="McCartney M.A."/>
            <person name="Auch B."/>
            <person name="Kono T."/>
            <person name="Mallez S."/>
            <person name="Becker A."/>
            <person name="Gohl D.M."/>
            <person name="Silverstein K.A.T."/>
            <person name="Koren S."/>
            <person name="Bechman K.B."/>
            <person name="Herman A."/>
            <person name="Abrahante J.E."/>
            <person name="Garbe J."/>
        </authorList>
    </citation>
    <scope>NUCLEOTIDE SEQUENCE</scope>
    <source>
        <strain evidence="1">Duluth1</strain>
        <tissue evidence="1">Whole animal</tissue>
    </source>
</reference>
<name>A0A9D4QRY5_DREPO</name>
<accession>A0A9D4QRY5</accession>